<dbReference type="Proteomes" id="UP000664032">
    <property type="component" value="Unassembled WGS sequence"/>
</dbReference>
<dbReference type="EMBL" id="JAFIQS020000005">
    <property type="protein sequence ID" value="KAH9481976.1"/>
    <property type="molecule type" value="Genomic_DNA"/>
</dbReference>
<keyword evidence="2" id="KW-1185">Reference proteome</keyword>
<reference evidence="1" key="1">
    <citation type="submission" date="2021-10" db="EMBL/GenBank/DDBJ databases">
        <title>Psilocybe cubensis genome.</title>
        <authorList>
            <person name="Mckernan K.J."/>
            <person name="Crawford S."/>
            <person name="Trippe A."/>
            <person name="Kane L.T."/>
            <person name="Mclaughlin S."/>
        </authorList>
    </citation>
    <scope>NUCLEOTIDE SEQUENCE</scope>
    <source>
        <strain evidence="1">MGC-MH-2018</strain>
    </source>
</reference>
<gene>
    <name evidence="1" type="ORF">JR316_0006506</name>
</gene>
<sequence length="941" mass="105933">MPSQRTKSSRRSKKGTLYEDDADAADAVTYENRTRTTRTGRTVPDLVKDNQDTSEGYEGDYDIHNTDDHRDDGRPVDSRPRKQLLEELEERKDFEEQALLRVAHPTSESPSYPSRYDNDIFMDDTKEDSEHTQNPDGITDNQFEEYLNQLREDPSNLEGFEDVDDEAEVGDADSDVRFMPAYLSPPTVGNRDPNSTFTGNAPFADGLNNSYVRVVHTNGLHHLAMVSCVCHGSGQLPLDLMACRLLPTSFQQIRTLFSAQLLDYFRLSNLELKSSAYQFYSLLRRVTNPTAPHTVVNLYNEFRRMSRLWRWMKKLKWAGFGGHNGKSALSVGRGELANFCPACPQPGVNLSANWKDDPNRWVYKRVFVADGNFKADHVRSKKPSRDIWLSEGGGMTPDRMEYGEFLKSAIEALTGAPCENTFRAIQNSLLSSKSCDVTGIVGVACARHGCYAPNSLVDLFKGEQQKNVDFALLSALKSTGVDPDQGLAVIYDIICQYIIYLLKRIGHLLPKGLKVDRAIGMFHVHAHKDECFFRYAPTFIPGAACVCGEILESLWADLNHISPAARTATLAHRAELLDDHASDSNHKKALGITKYLCRRHDEAEEKQEQYRVAFVNLTQGADPDAVKLWKQQIEEAESKRLVDPKVMDIYAAKRPGTSTVTPDAVPHRPLNPIESWIQFAVVVEERQLDIRMRARRLINHDRLAERNKLIKLRETLKALMAQLSILQNDAGVLPTASKGNEIPEQLFIDWEDEEDILAPGSGSAVYEPIDLQTIFLPSNGNVDIIHAPSEIHARISQARGHLNQIRELIAERSFQYSDVIRKGPRKGVRTRGQAAAKELRERISHHAQAYSRCRDCLVQLGADNNILREFRVLTKDDVRSSTAVLNPNIPGSTNFRLSWIWYSVNQRLGPRWVLDPDAPDNADPNSLGDNADPATLKEYIG</sequence>
<comment type="caution">
    <text evidence="1">The sequence shown here is derived from an EMBL/GenBank/DDBJ whole genome shotgun (WGS) entry which is preliminary data.</text>
</comment>
<evidence type="ECO:0000313" key="2">
    <source>
        <dbReference type="Proteomes" id="UP000664032"/>
    </source>
</evidence>
<name>A0ACB8H395_PSICU</name>
<accession>A0ACB8H395</accession>
<protein>
    <submittedName>
        <fullName evidence="1">Uncharacterized protein</fullName>
    </submittedName>
</protein>
<organism evidence="1 2">
    <name type="scientific">Psilocybe cubensis</name>
    <name type="common">Psychedelic mushroom</name>
    <name type="synonym">Stropharia cubensis</name>
    <dbReference type="NCBI Taxonomy" id="181762"/>
    <lineage>
        <taxon>Eukaryota</taxon>
        <taxon>Fungi</taxon>
        <taxon>Dikarya</taxon>
        <taxon>Basidiomycota</taxon>
        <taxon>Agaricomycotina</taxon>
        <taxon>Agaricomycetes</taxon>
        <taxon>Agaricomycetidae</taxon>
        <taxon>Agaricales</taxon>
        <taxon>Agaricineae</taxon>
        <taxon>Strophariaceae</taxon>
        <taxon>Psilocybe</taxon>
    </lineage>
</organism>
<proteinExistence type="predicted"/>
<evidence type="ECO:0000313" key="1">
    <source>
        <dbReference type="EMBL" id="KAH9481976.1"/>
    </source>
</evidence>